<protein>
    <recommendedName>
        <fullName evidence="3">Phospholipase/carboxylesterase/thioesterase domain-containing protein</fullName>
    </recommendedName>
</protein>
<evidence type="ECO:0000313" key="4">
    <source>
        <dbReference type="EMBL" id="AUW94804.1"/>
    </source>
</evidence>
<proteinExistence type="inferred from homology"/>
<organism evidence="4 5">
    <name type="scientific">Sulfobacillus thermotolerans</name>
    <dbReference type="NCBI Taxonomy" id="338644"/>
    <lineage>
        <taxon>Bacteria</taxon>
        <taxon>Bacillati</taxon>
        <taxon>Bacillota</taxon>
        <taxon>Clostridia</taxon>
        <taxon>Eubacteriales</taxon>
        <taxon>Clostridiales Family XVII. Incertae Sedis</taxon>
        <taxon>Sulfobacillus</taxon>
    </lineage>
</organism>
<evidence type="ECO:0000313" key="5">
    <source>
        <dbReference type="Proteomes" id="UP000325292"/>
    </source>
</evidence>
<dbReference type="PANTHER" id="PTHR10655:SF17">
    <property type="entry name" value="LYSOPHOSPHOLIPASE-LIKE PROTEIN 1"/>
    <property type="match status" value="1"/>
</dbReference>
<keyword evidence="5" id="KW-1185">Reference proteome</keyword>
<dbReference type="PANTHER" id="PTHR10655">
    <property type="entry name" value="LYSOPHOSPHOLIPASE-RELATED"/>
    <property type="match status" value="1"/>
</dbReference>
<dbReference type="InterPro" id="IPR050565">
    <property type="entry name" value="LYPA1-2/EST-like"/>
</dbReference>
<dbReference type="RefSeq" id="WP_103376243.1">
    <property type="nucleotide sequence ID" value="NZ_CP133983.1"/>
</dbReference>
<feature type="domain" description="Phospholipase/carboxylesterase/thioesterase" evidence="3">
    <location>
        <begin position="10"/>
        <end position="203"/>
    </location>
</feature>
<sequence>MQDLIAKYVVPHEEPYPLLVLLHGMGSDEEDLMGLAPLLPKSWGLASLRAPYAYGPGYQWYSLANVREPEPADFAASLEAVEQWVRQVPERFPGVDRSRIVLGGFSQGSVMAMAAGFSGRLKGLLAGVVVLSGYVPDHLILHEGPAQVFWGHGEHDGVLPYALGEVGHKRLEAAKAHVQFHAYPMAHEVSAEEMADLSAWLESLSGGARG</sequence>
<name>A0ABN5H2Q9_9FIRM</name>
<comment type="similarity">
    <text evidence="1">Belongs to the AB hydrolase superfamily. AB hydrolase 2 family.</text>
</comment>
<keyword evidence="2" id="KW-0378">Hydrolase</keyword>
<evidence type="ECO:0000256" key="2">
    <source>
        <dbReference type="ARBA" id="ARBA00022801"/>
    </source>
</evidence>
<dbReference type="EMBL" id="CP019454">
    <property type="protein sequence ID" value="AUW94804.1"/>
    <property type="molecule type" value="Genomic_DNA"/>
</dbReference>
<evidence type="ECO:0000259" key="3">
    <source>
        <dbReference type="Pfam" id="PF02230"/>
    </source>
</evidence>
<evidence type="ECO:0000256" key="1">
    <source>
        <dbReference type="ARBA" id="ARBA00006499"/>
    </source>
</evidence>
<gene>
    <name evidence="4" type="ORF">BXT84_13310</name>
</gene>
<accession>A0ABN5H2Q9</accession>
<dbReference type="Proteomes" id="UP000325292">
    <property type="component" value="Chromosome"/>
</dbReference>
<dbReference type="InterPro" id="IPR029058">
    <property type="entry name" value="AB_hydrolase_fold"/>
</dbReference>
<dbReference type="InterPro" id="IPR003140">
    <property type="entry name" value="PLipase/COase/thioEstase"/>
</dbReference>
<dbReference type="SUPFAM" id="SSF53474">
    <property type="entry name" value="alpha/beta-Hydrolases"/>
    <property type="match status" value="1"/>
</dbReference>
<dbReference type="Pfam" id="PF02230">
    <property type="entry name" value="Abhydrolase_2"/>
    <property type="match status" value="1"/>
</dbReference>
<reference evidence="4 5" key="1">
    <citation type="journal article" date="2019" name="Sci. Rep.">
        <title>Sulfobacillus thermotolerans: new insights into resistance and metabolic capacities of acidophilic chemolithotrophs.</title>
        <authorList>
            <person name="Panyushkina A.E."/>
            <person name="Babenko V.V."/>
            <person name="Nikitina A.S."/>
            <person name="Selezneva O.V."/>
            <person name="Tsaplina I.A."/>
            <person name="Letarova M.A."/>
            <person name="Kostryukova E.S."/>
            <person name="Letarov A.V."/>
        </authorList>
    </citation>
    <scope>NUCLEOTIDE SEQUENCE [LARGE SCALE GENOMIC DNA]</scope>
    <source>
        <strain evidence="4 5">Kr1</strain>
    </source>
</reference>
<dbReference type="Gene3D" id="3.40.50.1820">
    <property type="entry name" value="alpha/beta hydrolase"/>
    <property type="match status" value="1"/>
</dbReference>